<evidence type="ECO:0000256" key="2">
    <source>
        <dbReference type="ARBA" id="ARBA00022692"/>
    </source>
</evidence>
<dbReference type="AlphaFoldDB" id="A0A645BAZ4"/>
<dbReference type="PANTHER" id="PTHR12428">
    <property type="entry name" value="OXA1"/>
    <property type="match status" value="1"/>
</dbReference>
<dbReference type="GO" id="GO:0032977">
    <property type="term" value="F:membrane insertase activity"/>
    <property type="evidence" value="ECO:0007669"/>
    <property type="project" value="InterPro"/>
</dbReference>
<sequence length="144" mass="16202">MMSQVTKQSTASSSDGQMAGMTNSMLLMMPLMSVWISFIVPAGVGIYWLMSNILSTVQSIILNKVMNPAEEIEKAKAAEAELRERERQERIEQKKKAKEENVSNSNEGGLSQKEITRRKLAAARKRDAERYGEEFVDVTDEDVK</sequence>
<name>A0A645BAZ4_9ZZZZ</name>
<dbReference type="Pfam" id="PF02096">
    <property type="entry name" value="60KD_IMP"/>
    <property type="match status" value="1"/>
</dbReference>
<feature type="compositionally biased region" description="Basic and acidic residues" evidence="5">
    <location>
        <begin position="83"/>
        <end position="101"/>
    </location>
</feature>
<keyword evidence="4 6" id="KW-0472">Membrane</keyword>
<organism evidence="8">
    <name type="scientific">bioreactor metagenome</name>
    <dbReference type="NCBI Taxonomy" id="1076179"/>
    <lineage>
        <taxon>unclassified sequences</taxon>
        <taxon>metagenomes</taxon>
        <taxon>ecological metagenomes</taxon>
    </lineage>
</organism>
<dbReference type="InterPro" id="IPR001708">
    <property type="entry name" value="YidC/ALB3/OXA1/COX18"/>
</dbReference>
<dbReference type="GO" id="GO:0016020">
    <property type="term" value="C:membrane"/>
    <property type="evidence" value="ECO:0007669"/>
    <property type="project" value="UniProtKB-SubCell"/>
</dbReference>
<feature type="domain" description="Membrane insertase YidC/Oxa/ALB C-terminal" evidence="7">
    <location>
        <begin position="13"/>
        <end position="64"/>
    </location>
</feature>
<evidence type="ECO:0000256" key="5">
    <source>
        <dbReference type="SAM" id="MobiDB-lite"/>
    </source>
</evidence>
<dbReference type="PANTHER" id="PTHR12428:SF65">
    <property type="entry name" value="CYTOCHROME C OXIDASE ASSEMBLY PROTEIN COX18, MITOCHONDRIAL"/>
    <property type="match status" value="1"/>
</dbReference>
<comment type="caution">
    <text evidence="8">The sequence shown here is derived from an EMBL/GenBank/DDBJ whole genome shotgun (WGS) entry which is preliminary data.</text>
</comment>
<evidence type="ECO:0000256" key="6">
    <source>
        <dbReference type="SAM" id="Phobius"/>
    </source>
</evidence>
<gene>
    <name evidence="8" type="primary">yidC_30</name>
    <name evidence="8" type="ORF">SDC9_109442</name>
</gene>
<feature type="region of interest" description="Disordered" evidence="5">
    <location>
        <begin position="83"/>
        <end position="116"/>
    </location>
</feature>
<keyword evidence="2 6" id="KW-0812">Transmembrane</keyword>
<dbReference type="EMBL" id="VSSQ01018935">
    <property type="protein sequence ID" value="MPM62567.1"/>
    <property type="molecule type" value="Genomic_DNA"/>
</dbReference>
<accession>A0A645BAZ4</accession>
<keyword evidence="3 6" id="KW-1133">Transmembrane helix</keyword>
<evidence type="ECO:0000313" key="8">
    <source>
        <dbReference type="EMBL" id="MPM62567.1"/>
    </source>
</evidence>
<comment type="subcellular location">
    <subcellularLocation>
        <location evidence="1">Membrane</location>
        <topology evidence="1">Multi-pass membrane protein</topology>
    </subcellularLocation>
</comment>
<feature type="transmembrane region" description="Helical" evidence="6">
    <location>
        <begin position="26"/>
        <end position="50"/>
    </location>
</feature>
<dbReference type="InterPro" id="IPR028055">
    <property type="entry name" value="YidC/Oxa/ALB_C"/>
</dbReference>
<evidence type="ECO:0000256" key="1">
    <source>
        <dbReference type="ARBA" id="ARBA00004141"/>
    </source>
</evidence>
<reference evidence="8" key="1">
    <citation type="submission" date="2019-08" db="EMBL/GenBank/DDBJ databases">
        <authorList>
            <person name="Kucharzyk K."/>
            <person name="Murdoch R.W."/>
            <person name="Higgins S."/>
            <person name="Loffler F."/>
        </authorList>
    </citation>
    <scope>NUCLEOTIDE SEQUENCE</scope>
</reference>
<dbReference type="GO" id="GO:0051205">
    <property type="term" value="P:protein insertion into membrane"/>
    <property type="evidence" value="ECO:0007669"/>
    <property type="project" value="TreeGrafter"/>
</dbReference>
<proteinExistence type="predicted"/>
<evidence type="ECO:0000256" key="4">
    <source>
        <dbReference type="ARBA" id="ARBA00023136"/>
    </source>
</evidence>
<protein>
    <submittedName>
        <fullName evidence="8">Membrane protein insertase YidC</fullName>
    </submittedName>
</protein>
<evidence type="ECO:0000256" key="3">
    <source>
        <dbReference type="ARBA" id="ARBA00022989"/>
    </source>
</evidence>
<evidence type="ECO:0000259" key="7">
    <source>
        <dbReference type="Pfam" id="PF02096"/>
    </source>
</evidence>